<dbReference type="PANTHER" id="PTHR42718">
    <property type="entry name" value="MAJOR FACILITATOR SUPERFAMILY MULTIDRUG TRANSPORTER MFSC"/>
    <property type="match status" value="1"/>
</dbReference>
<keyword evidence="5 6" id="KW-0472">Membrane</keyword>
<gene>
    <name evidence="7" type="ORF">SAMN04488128_106322</name>
</gene>
<keyword evidence="8" id="KW-1185">Reference proteome</keyword>
<sequence>MSSVILPLFKPWVPEWLIRVSIFLVLLPALGIFALYFSNGAETAGYYGMEPADVQYSVILMYAMLVAFLPVDDRLVKYMKPRPYLIIGAVMNTLTCFICASSRNISVFMICRFIQGVMCAPFCSICLHMIFSRLRTDRARVIGYSVFYGSLQVSIPGGALFCSWLLHYVEFNHLFYFLVLLEIPGILLILLITNNVRFRKKFPLYQLDWPSAVLYATLLCIAGYIFVYGQQLNWFSNPQLRWLLLIALSSGLLFCVRQFALKRPLVNLRLFRFAGFRNGLLLLIAYYTFKGTTGHVYAYLQGVLQVDPIHLTPIWLSNIAGIVIGMVVASRLVLNQTDTRWILGNGFLFLLLFHIWMYFLFSRVAGTSQFLVPMWIQGFGTGALFVPIVMYVVGTVPAAMAGSVSFIGIAARFTGFCGSLAFANYFQLYARSIHYNKFREQFTDINPMREDVLEQFRQHFLANGRDMATARQLADGAAKHLLQEQTGLRASMDYYAWMIIGLSVLMTVIIAGPWVKQQVLRPRKAFTPY</sequence>
<comment type="subcellular location">
    <subcellularLocation>
        <location evidence="1">Membrane</location>
        <topology evidence="1">Multi-pass membrane protein</topology>
    </subcellularLocation>
</comment>
<feature type="transmembrane region" description="Helical" evidence="6">
    <location>
        <begin position="373"/>
        <end position="394"/>
    </location>
</feature>
<feature type="transmembrane region" description="Helical" evidence="6">
    <location>
        <begin position="173"/>
        <end position="192"/>
    </location>
</feature>
<evidence type="ECO:0000256" key="5">
    <source>
        <dbReference type="ARBA" id="ARBA00023136"/>
    </source>
</evidence>
<keyword evidence="2" id="KW-0813">Transport</keyword>
<dbReference type="RefSeq" id="WP_078672669.1">
    <property type="nucleotide sequence ID" value="NZ_FUWZ01000006.1"/>
</dbReference>
<name>A0A1T4TUU3_9BACT</name>
<dbReference type="SUPFAM" id="SSF103473">
    <property type="entry name" value="MFS general substrate transporter"/>
    <property type="match status" value="1"/>
</dbReference>
<reference evidence="8" key="1">
    <citation type="submission" date="2017-02" db="EMBL/GenBank/DDBJ databases">
        <authorList>
            <person name="Varghese N."/>
            <person name="Submissions S."/>
        </authorList>
    </citation>
    <scope>NUCLEOTIDE SEQUENCE [LARGE SCALE GENOMIC DNA]</scope>
    <source>
        <strain evidence="8">DSM 22224</strain>
    </source>
</reference>
<feature type="transmembrane region" description="Helical" evidence="6">
    <location>
        <begin position="312"/>
        <end position="334"/>
    </location>
</feature>
<dbReference type="Pfam" id="PF07690">
    <property type="entry name" value="MFS_1"/>
    <property type="match status" value="1"/>
</dbReference>
<feature type="transmembrane region" description="Helical" evidence="6">
    <location>
        <begin position="280"/>
        <end position="300"/>
    </location>
</feature>
<organism evidence="7 8">
    <name type="scientific">Chitinophaga eiseniae</name>
    <dbReference type="NCBI Taxonomy" id="634771"/>
    <lineage>
        <taxon>Bacteria</taxon>
        <taxon>Pseudomonadati</taxon>
        <taxon>Bacteroidota</taxon>
        <taxon>Chitinophagia</taxon>
        <taxon>Chitinophagales</taxon>
        <taxon>Chitinophagaceae</taxon>
        <taxon>Chitinophaga</taxon>
    </lineage>
</organism>
<dbReference type="OrthoDB" id="622032at2"/>
<feature type="transmembrane region" description="Helical" evidence="6">
    <location>
        <begin position="142"/>
        <end position="167"/>
    </location>
</feature>
<feature type="transmembrane region" description="Helical" evidence="6">
    <location>
        <begin position="341"/>
        <end position="361"/>
    </location>
</feature>
<feature type="transmembrane region" description="Helical" evidence="6">
    <location>
        <begin position="242"/>
        <end position="260"/>
    </location>
</feature>
<feature type="transmembrane region" description="Helical" evidence="6">
    <location>
        <begin position="54"/>
        <end position="71"/>
    </location>
</feature>
<evidence type="ECO:0000256" key="1">
    <source>
        <dbReference type="ARBA" id="ARBA00004141"/>
    </source>
</evidence>
<dbReference type="Gene3D" id="1.20.1250.20">
    <property type="entry name" value="MFS general substrate transporter like domains"/>
    <property type="match status" value="1"/>
</dbReference>
<feature type="transmembrane region" description="Helical" evidence="6">
    <location>
        <begin position="212"/>
        <end position="230"/>
    </location>
</feature>
<keyword evidence="3 6" id="KW-0812">Transmembrane</keyword>
<dbReference type="InterPro" id="IPR036259">
    <property type="entry name" value="MFS_trans_sf"/>
</dbReference>
<evidence type="ECO:0000256" key="3">
    <source>
        <dbReference type="ARBA" id="ARBA00022692"/>
    </source>
</evidence>
<dbReference type="EMBL" id="FUWZ01000006">
    <property type="protein sequence ID" value="SKA44071.1"/>
    <property type="molecule type" value="Genomic_DNA"/>
</dbReference>
<feature type="transmembrane region" description="Helical" evidence="6">
    <location>
        <begin position="406"/>
        <end position="426"/>
    </location>
</feature>
<protein>
    <submittedName>
        <fullName evidence="7">Major Facilitator Superfamily protein</fullName>
    </submittedName>
</protein>
<proteinExistence type="predicted"/>
<dbReference type="GO" id="GO:0016020">
    <property type="term" value="C:membrane"/>
    <property type="evidence" value="ECO:0007669"/>
    <property type="project" value="UniProtKB-SubCell"/>
</dbReference>
<evidence type="ECO:0000256" key="2">
    <source>
        <dbReference type="ARBA" id="ARBA00022448"/>
    </source>
</evidence>
<dbReference type="InterPro" id="IPR011701">
    <property type="entry name" value="MFS"/>
</dbReference>
<feature type="transmembrane region" description="Helical" evidence="6">
    <location>
        <begin position="16"/>
        <end position="38"/>
    </location>
</feature>
<dbReference type="Proteomes" id="UP000190367">
    <property type="component" value="Unassembled WGS sequence"/>
</dbReference>
<evidence type="ECO:0000313" key="7">
    <source>
        <dbReference type="EMBL" id="SKA44071.1"/>
    </source>
</evidence>
<accession>A0A1T4TUU3</accession>
<feature type="transmembrane region" description="Helical" evidence="6">
    <location>
        <begin position="107"/>
        <end position="130"/>
    </location>
</feature>
<dbReference type="STRING" id="634771.SAMN04488128_106322"/>
<dbReference type="GO" id="GO:0022857">
    <property type="term" value="F:transmembrane transporter activity"/>
    <property type="evidence" value="ECO:0007669"/>
    <property type="project" value="InterPro"/>
</dbReference>
<evidence type="ECO:0000313" key="8">
    <source>
        <dbReference type="Proteomes" id="UP000190367"/>
    </source>
</evidence>
<dbReference type="PANTHER" id="PTHR42718:SF9">
    <property type="entry name" value="MAJOR FACILITATOR SUPERFAMILY MULTIDRUG TRANSPORTER MFSC"/>
    <property type="match status" value="1"/>
</dbReference>
<keyword evidence="4 6" id="KW-1133">Transmembrane helix</keyword>
<evidence type="ECO:0000256" key="6">
    <source>
        <dbReference type="SAM" id="Phobius"/>
    </source>
</evidence>
<feature type="transmembrane region" description="Helical" evidence="6">
    <location>
        <begin position="83"/>
        <end position="101"/>
    </location>
</feature>
<feature type="transmembrane region" description="Helical" evidence="6">
    <location>
        <begin position="494"/>
        <end position="515"/>
    </location>
</feature>
<evidence type="ECO:0000256" key="4">
    <source>
        <dbReference type="ARBA" id="ARBA00022989"/>
    </source>
</evidence>
<dbReference type="AlphaFoldDB" id="A0A1T4TUU3"/>